<feature type="region of interest" description="Disordered" evidence="1">
    <location>
        <begin position="21"/>
        <end position="55"/>
    </location>
</feature>
<reference evidence="3" key="1">
    <citation type="submission" date="2023-06" db="EMBL/GenBank/DDBJ databases">
        <authorList>
            <consortium name="Lawrence Berkeley National Laboratory"/>
            <person name="Ahrendt S."/>
            <person name="Sahu N."/>
            <person name="Indic B."/>
            <person name="Wong-Bajracharya J."/>
            <person name="Merenyi Z."/>
            <person name="Ke H.-M."/>
            <person name="Monk M."/>
            <person name="Kocsube S."/>
            <person name="Drula E."/>
            <person name="Lipzen A."/>
            <person name="Balint B."/>
            <person name="Henrissat B."/>
            <person name="Andreopoulos B."/>
            <person name="Martin F.M."/>
            <person name="Harder C.B."/>
            <person name="Rigling D."/>
            <person name="Ford K.L."/>
            <person name="Foster G.D."/>
            <person name="Pangilinan J."/>
            <person name="Papanicolaou A."/>
            <person name="Barry K."/>
            <person name="LaButti K."/>
            <person name="Viragh M."/>
            <person name="Koriabine M."/>
            <person name="Yan M."/>
            <person name="Riley R."/>
            <person name="Champramary S."/>
            <person name="Plett K.L."/>
            <person name="Tsai I.J."/>
            <person name="Slot J."/>
            <person name="Sipos G."/>
            <person name="Plett J."/>
            <person name="Nagy L.G."/>
            <person name="Grigoriev I.V."/>
        </authorList>
    </citation>
    <scope>NUCLEOTIDE SEQUENCE</scope>
    <source>
        <strain evidence="3">ICMP 16352</strain>
    </source>
</reference>
<keyword evidence="2" id="KW-0812">Transmembrane</keyword>
<dbReference type="Proteomes" id="UP001175227">
    <property type="component" value="Unassembled WGS sequence"/>
</dbReference>
<feature type="transmembrane region" description="Helical" evidence="2">
    <location>
        <begin position="425"/>
        <end position="449"/>
    </location>
</feature>
<evidence type="ECO:0000313" key="3">
    <source>
        <dbReference type="EMBL" id="KAK0484880.1"/>
    </source>
</evidence>
<accession>A0AA39PJ79</accession>
<feature type="region of interest" description="Disordered" evidence="1">
    <location>
        <begin position="67"/>
        <end position="94"/>
    </location>
</feature>
<sequence length="450" mass="49421">MESASISTSASTIRSLHTSFADQNVSSTSLPSSPRSSTSALPSPPDSPSLDSVSSFPSVSSSFFFSSTGASPPSQQSDHGRDSTQGLIIPSLTLPDPLRYPTPYGQTLGDIRLITLGTRGVGKSFLTKLLLEDNEDVVDEGVWEDGEYGKVVRASTDWIDRRDAHGLEKFEPARNVEIHELPGYEYTDNELIMHIKSMIQTPFCAVSDILDPSCDPSAASTNLVSSAYTPLYTALILLLSTSKFVSSRQAFYLSRPLDSSIERTLITELSNYIPIIVLPHVDHDDDISPSISSFRPSSPIALRQGIFRSPATLLNLRSEAADRFFRWREVSHLTDGIRAQRQRQVSTRNEAWKDKDWEASLSYDVSKRLRDLDGKHKTKAAGFDQNSEPDLPCFGVPGLDPLHFASLFVFSISMLGPLQRRARSFLSGWNVCVALVGGFCIGLGIGILLR</sequence>
<evidence type="ECO:0000256" key="2">
    <source>
        <dbReference type="SAM" id="Phobius"/>
    </source>
</evidence>
<keyword evidence="2" id="KW-1133">Transmembrane helix</keyword>
<proteinExistence type="predicted"/>
<evidence type="ECO:0008006" key="5">
    <source>
        <dbReference type="Google" id="ProtNLM"/>
    </source>
</evidence>
<organism evidence="3 4">
    <name type="scientific">Armillaria novae-zelandiae</name>
    <dbReference type="NCBI Taxonomy" id="153914"/>
    <lineage>
        <taxon>Eukaryota</taxon>
        <taxon>Fungi</taxon>
        <taxon>Dikarya</taxon>
        <taxon>Basidiomycota</taxon>
        <taxon>Agaricomycotina</taxon>
        <taxon>Agaricomycetes</taxon>
        <taxon>Agaricomycetidae</taxon>
        <taxon>Agaricales</taxon>
        <taxon>Marasmiineae</taxon>
        <taxon>Physalacriaceae</taxon>
        <taxon>Armillaria</taxon>
    </lineage>
</organism>
<evidence type="ECO:0000313" key="4">
    <source>
        <dbReference type="Proteomes" id="UP001175227"/>
    </source>
</evidence>
<comment type="caution">
    <text evidence="3">The sequence shown here is derived from an EMBL/GenBank/DDBJ whole genome shotgun (WGS) entry which is preliminary data.</text>
</comment>
<name>A0AA39PJ79_9AGAR</name>
<keyword evidence="2" id="KW-0472">Membrane</keyword>
<gene>
    <name evidence="3" type="ORF">IW261DRAFT_1330912</name>
</gene>
<keyword evidence="4" id="KW-1185">Reference proteome</keyword>
<dbReference type="AlphaFoldDB" id="A0AA39PJ79"/>
<feature type="compositionally biased region" description="Low complexity" evidence="1">
    <location>
        <begin position="26"/>
        <end position="41"/>
    </location>
</feature>
<dbReference type="EMBL" id="JAUEPR010000005">
    <property type="protein sequence ID" value="KAK0484880.1"/>
    <property type="molecule type" value="Genomic_DNA"/>
</dbReference>
<protein>
    <recommendedName>
        <fullName evidence="5">Septin-type G domain-containing protein</fullName>
    </recommendedName>
</protein>
<evidence type="ECO:0000256" key="1">
    <source>
        <dbReference type="SAM" id="MobiDB-lite"/>
    </source>
</evidence>